<dbReference type="SMART" id="SM00388">
    <property type="entry name" value="HisKA"/>
    <property type="match status" value="1"/>
</dbReference>
<dbReference type="Pfam" id="PF07495">
    <property type="entry name" value="Y_Y_Y"/>
    <property type="match status" value="1"/>
</dbReference>
<dbReference type="InterPro" id="IPR013783">
    <property type="entry name" value="Ig-like_fold"/>
</dbReference>
<organism evidence="7 8">
    <name type="scientific">Chitinophaga horti</name>
    <dbReference type="NCBI Taxonomy" id="2920382"/>
    <lineage>
        <taxon>Bacteria</taxon>
        <taxon>Pseudomonadati</taxon>
        <taxon>Bacteroidota</taxon>
        <taxon>Chitinophagia</taxon>
        <taxon>Chitinophagales</taxon>
        <taxon>Chitinophagaceae</taxon>
        <taxon>Chitinophaga</taxon>
    </lineage>
</organism>
<dbReference type="EMBL" id="CP107006">
    <property type="protein sequence ID" value="UYQ91454.1"/>
    <property type="molecule type" value="Genomic_DNA"/>
</dbReference>
<dbReference type="Gene3D" id="1.10.287.130">
    <property type="match status" value="1"/>
</dbReference>
<evidence type="ECO:0000256" key="4">
    <source>
        <dbReference type="SAM" id="Phobius"/>
    </source>
</evidence>
<dbReference type="SUPFAM" id="SSF55874">
    <property type="entry name" value="ATPase domain of HSP90 chaperone/DNA topoisomerase II/histidine kinase"/>
    <property type="match status" value="1"/>
</dbReference>
<evidence type="ECO:0000313" key="8">
    <source>
        <dbReference type="Proteomes" id="UP001162741"/>
    </source>
</evidence>
<dbReference type="InterPro" id="IPR036097">
    <property type="entry name" value="HisK_dim/P_sf"/>
</dbReference>
<dbReference type="SUPFAM" id="SSF63829">
    <property type="entry name" value="Calcium-dependent phosphotriesterase"/>
    <property type="match status" value="2"/>
</dbReference>
<dbReference type="Pfam" id="PF07494">
    <property type="entry name" value="Reg_prop"/>
    <property type="match status" value="5"/>
</dbReference>
<dbReference type="RefSeq" id="WP_264279876.1">
    <property type="nucleotide sequence ID" value="NZ_CP107006.1"/>
</dbReference>
<feature type="transmembrane region" description="Helical" evidence="4">
    <location>
        <begin position="743"/>
        <end position="765"/>
    </location>
</feature>
<dbReference type="InterPro" id="IPR003594">
    <property type="entry name" value="HATPase_dom"/>
</dbReference>
<dbReference type="PANTHER" id="PTHR43547">
    <property type="entry name" value="TWO-COMPONENT HISTIDINE KINASE"/>
    <property type="match status" value="1"/>
</dbReference>
<comment type="catalytic activity">
    <reaction evidence="1">
        <text>ATP + protein L-histidine = ADP + protein N-phospho-L-histidine.</text>
        <dbReference type="EC" id="2.7.13.3"/>
    </reaction>
</comment>
<dbReference type="SMART" id="SM00387">
    <property type="entry name" value="HATPase_c"/>
    <property type="match status" value="1"/>
</dbReference>
<dbReference type="Gene3D" id="2.130.10.10">
    <property type="entry name" value="YVTN repeat-like/Quinoprotein amine dehydrogenase"/>
    <property type="match status" value="2"/>
</dbReference>
<dbReference type="Pfam" id="PF00512">
    <property type="entry name" value="HisKA"/>
    <property type="match status" value="1"/>
</dbReference>
<proteinExistence type="predicted"/>
<keyword evidence="4" id="KW-1133">Transmembrane helix</keyword>
<keyword evidence="3" id="KW-0597">Phosphoprotein</keyword>
<dbReference type="PRINTS" id="PR00344">
    <property type="entry name" value="BCTRLSENSOR"/>
</dbReference>
<evidence type="ECO:0000259" key="6">
    <source>
        <dbReference type="PROSITE" id="PS50109"/>
    </source>
</evidence>
<dbReference type="SUPFAM" id="SSF69322">
    <property type="entry name" value="Tricorn protease domain 2"/>
    <property type="match status" value="1"/>
</dbReference>
<gene>
    <name evidence="7" type="ORF">MKQ68_15280</name>
</gene>
<dbReference type="InterPro" id="IPR005467">
    <property type="entry name" value="His_kinase_dom"/>
</dbReference>
<protein>
    <recommendedName>
        <fullName evidence="2">histidine kinase</fullName>
        <ecNumber evidence="2">2.7.13.3</ecNumber>
    </recommendedName>
</protein>
<sequence>MRYALLYILLFCMAGTARSQPVYFRHYQVEDGLPNNTVFAVLQDSKGFMWFGTKEGLSRFDGSAFKAFNMAQNNGLNTREFVYCIGEGIRNTLWIGTRKGVYEFDPRTETFTARAPAQKGEVLDIITDGKGKVWFTADLRLNCYDERNERITSYLPNLRIAAISMGEDGTIWAGAIDGAILRYEADSFRCVNPGNTTLRDMNALYAAATGEILVGTIRGLTAFDPATGHYRPLLGKKPVYVRDILHFSGNEYWIASESGIHSINLANGTIQLLQQQDSDPYSLSDNAAYTLYRDREGGTWCGTYFGGLNYYHQQHSYFRKYFRTSTSNSLSGHAVREICADGHGNLWIGTEDAGLNKLNTSSGEITRYPYPTAVSSTNIHALLADGNELWVGTFQQGLDVLDIRTGKRLRHYNADPAGNGLKSNFIISACKTESGDLLFGTSHGIYRYERTSGRFVPAPGFPEHCYVFSLYEDQDGCLWAGTIGNGLYYYHPKKGTKGNFRYDASGKGISSNSICGLFEDSQQQLWISTEGGGLCRLDKDRRQFSRFNTSSGLPSDMVYKVLEDPQHRLWISTSQGLVVHDPAAESWKVYSKSHGLLTDQFNYNAGYSDSSGTLFFGSVKGLISFRPASLLPDTGSPPVHITSLQLNNREFDQLPYAISFADTVRINYDQSSFAIGFAALTYIAADMTTYAYRLDGLERNWTYLPTNRKVYFTDLSPGDYLFRVRTGWDQRETRLLIRILPPWWLSFPAYFAYGACTLLLIYFLIRTYHRRQRERHQRKMAIFEQQKEKEIYKAKIEFFTNVAHEIRTPLTLIKGPLEMVIDELGEHPGVKKSLQNIERNTARLVALTDQLLDFRQTEHQDFRLSFVEADIPLTVQKNVQAFAVAAQQKSLAFELQLPAQHFSAFIDMEAFHKIIDNLIGNALKYAGSQVLVTVEEPGEQGNFVIRVMNDGALIPWQLREKIFEPFFRIHSMEQPGSGIGLPLARALTQLHSGHLQLREPVNGMNIFELTLPVHQEIEFTLNAVQSK</sequence>
<dbReference type="Proteomes" id="UP001162741">
    <property type="component" value="Chromosome"/>
</dbReference>
<keyword evidence="5" id="KW-0732">Signal</keyword>
<keyword evidence="4" id="KW-0472">Membrane</keyword>
<dbReference type="EC" id="2.7.13.3" evidence="2"/>
<dbReference type="PANTHER" id="PTHR43547:SF2">
    <property type="entry name" value="HYBRID SIGNAL TRANSDUCTION HISTIDINE KINASE C"/>
    <property type="match status" value="1"/>
</dbReference>
<dbReference type="CDD" id="cd00082">
    <property type="entry name" value="HisKA"/>
    <property type="match status" value="1"/>
</dbReference>
<dbReference type="InterPro" id="IPR003661">
    <property type="entry name" value="HisK_dim/P_dom"/>
</dbReference>
<dbReference type="Gene3D" id="2.60.40.10">
    <property type="entry name" value="Immunoglobulins"/>
    <property type="match status" value="1"/>
</dbReference>
<accession>A0ABY6IZF2</accession>
<dbReference type="SUPFAM" id="SSF47384">
    <property type="entry name" value="Homodimeric domain of signal transducing histidine kinase"/>
    <property type="match status" value="1"/>
</dbReference>
<feature type="signal peptide" evidence="5">
    <location>
        <begin position="1"/>
        <end position="19"/>
    </location>
</feature>
<dbReference type="InterPro" id="IPR011123">
    <property type="entry name" value="Y_Y_Y"/>
</dbReference>
<reference evidence="7" key="1">
    <citation type="submission" date="2022-10" db="EMBL/GenBank/DDBJ databases">
        <title>Chitinophaga sp. nov., isolated from soil.</title>
        <authorList>
            <person name="Jeon C.O."/>
        </authorList>
    </citation>
    <scope>NUCLEOTIDE SEQUENCE</scope>
    <source>
        <strain evidence="7">R8</strain>
    </source>
</reference>
<dbReference type="Gene3D" id="3.30.565.10">
    <property type="entry name" value="Histidine kinase-like ATPase, C-terminal domain"/>
    <property type="match status" value="1"/>
</dbReference>
<evidence type="ECO:0000256" key="3">
    <source>
        <dbReference type="ARBA" id="ARBA00022553"/>
    </source>
</evidence>
<dbReference type="PROSITE" id="PS50109">
    <property type="entry name" value="HIS_KIN"/>
    <property type="match status" value="1"/>
</dbReference>
<dbReference type="InterPro" id="IPR011110">
    <property type="entry name" value="Reg_prop"/>
</dbReference>
<dbReference type="CDD" id="cd00075">
    <property type="entry name" value="HATPase"/>
    <property type="match status" value="1"/>
</dbReference>
<dbReference type="InterPro" id="IPR004358">
    <property type="entry name" value="Sig_transdc_His_kin-like_C"/>
</dbReference>
<evidence type="ECO:0000256" key="1">
    <source>
        <dbReference type="ARBA" id="ARBA00000085"/>
    </source>
</evidence>
<dbReference type="Pfam" id="PF02518">
    <property type="entry name" value="HATPase_c"/>
    <property type="match status" value="1"/>
</dbReference>
<keyword evidence="7" id="KW-0067">ATP-binding</keyword>
<dbReference type="InterPro" id="IPR015943">
    <property type="entry name" value="WD40/YVTN_repeat-like_dom_sf"/>
</dbReference>
<keyword evidence="4" id="KW-0812">Transmembrane</keyword>
<feature type="chain" id="PRO_5045897338" description="histidine kinase" evidence="5">
    <location>
        <begin position="20"/>
        <end position="1027"/>
    </location>
</feature>
<dbReference type="InterPro" id="IPR036890">
    <property type="entry name" value="HATPase_C_sf"/>
</dbReference>
<evidence type="ECO:0000256" key="2">
    <source>
        <dbReference type="ARBA" id="ARBA00012438"/>
    </source>
</evidence>
<keyword evidence="8" id="KW-1185">Reference proteome</keyword>
<feature type="domain" description="Histidine kinase" evidence="6">
    <location>
        <begin position="801"/>
        <end position="1015"/>
    </location>
</feature>
<evidence type="ECO:0000256" key="5">
    <source>
        <dbReference type="SAM" id="SignalP"/>
    </source>
</evidence>
<evidence type="ECO:0000313" key="7">
    <source>
        <dbReference type="EMBL" id="UYQ91454.1"/>
    </source>
</evidence>
<keyword evidence="7" id="KW-0547">Nucleotide-binding</keyword>
<name>A0ABY6IZF2_9BACT</name>
<dbReference type="GO" id="GO:0005524">
    <property type="term" value="F:ATP binding"/>
    <property type="evidence" value="ECO:0007669"/>
    <property type="project" value="UniProtKB-KW"/>
</dbReference>